<proteinExistence type="predicted"/>
<reference evidence="1" key="1">
    <citation type="submission" date="2021-10" db="EMBL/GenBank/DDBJ databases">
        <title>Psilocybe cubensis genome.</title>
        <authorList>
            <person name="Mckernan K.J."/>
            <person name="Crawford S."/>
            <person name="Trippe A."/>
            <person name="Kane L.T."/>
            <person name="Mclaughlin S."/>
        </authorList>
    </citation>
    <scope>NUCLEOTIDE SEQUENCE</scope>
    <source>
        <strain evidence="1">MGC-MH-2018</strain>
    </source>
</reference>
<dbReference type="EMBL" id="JAFIQS020000007">
    <property type="protein sequence ID" value="KAH9479816.1"/>
    <property type="molecule type" value="Genomic_DNA"/>
</dbReference>
<accession>A0ACB8GX59</accession>
<evidence type="ECO:0000313" key="1">
    <source>
        <dbReference type="EMBL" id="KAH9479816.1"/>
    </source>
</evidence>
<gene>
    <name evidence="1" type="ORF">JR316_0008411</name>
</gene>
<evidence type="ECO:0000313" key="2">
    <source>
        <dbReference type="Proteomes" id="UP000664032"/>
    </source>
</evidence>
<comment type="caution">
    <text evidence="1">The sequence shown here is derived from an EMBL/GenBank/DDBJ whole genome shotgun (WGS) entry which is preliminary data.</text>
</comment>
<organism evidence="1 2">
    <name type="scientific">Psilocybe cubensis</name>
    <name type="common">Psychedelic mushroom</name>
    <name type="synonym">Stropharia cubensis</name>
    <dbReference type="NCBI Taxonomy" id="181762"/>
    <lineage>
        <taxon>Eukaryota</taxon>
        <taxon>Fungi</taxon>
        <taxon>Dikarya</taxon>
        <taxon>Basidiomycota</taxon>
        <taxon>Agaricomycotina</taxon>
        <taxon>Agaricomycetes</taxon>
        <taxon>Agaricomycetidae</taxon>
        <taxon>Agaricales</taxon>
        <taxon>Agaricineae</taxon>
        <taxon>Strophariaceae</taxon>
        <taxon>Psilocybe</taxon>
    </lineage>
</organism>
<keyword evidence="2" id="KW-1185">Reference proteome</keyword>
<dbReference type="Proteomes" id="UP000664032">
    <property type="component" value="Unassembled WGS sequence"/>
</dbReference>
<name>A0ACB8GX59_PSICU</name>
<sequence>MPFRFGEEKTQLSSASTSLSGTPNTILHFAASPRLPKRYIRMIIGIFIISGSLYLSQLQWKFLQATSTEGYTVPYPDAQDASPFNESAPINSTIPPLPPLYERYREYEDDLSVNNLLNHAGGIAEGSYIFFANHASGCGWGNVLQEMVFSAMLAGEAKLGYVWDDYTWDSSGNNYSDYNGRVITSRIPLSTMIRGHILGIDESSSNTRANHSITMPPSISSRVFERLCPRIERVVIDKETVESYLHTTNSNIRLPEATGKQVLDAWLAVLETPKYKNARCIEVNKFSPDHAFDIWLLGSPRMHSLWPTLSNSPVLKLWSWSPLIKRAFLKNIRNFAAEGDLQISLAEYLKGWWTYLNPAPAIIRTAPFNASIQQDPKVRIKHRAKKYLLNDTHTLPVLALHLRRGDFAEHCIHLAEWGSTYTGFNSFPESRARDAFDVPDVVEGLEEAANGTSASDPLQVASMERRKEVYARHCLPDIQQIVKRVREVVMDYAALVHEKERLETEVVIRAHKNWRWWIPDVIVEKLQHIRNSTTTNSVKIGAFGLLETSQTRVATAANKYFKKIYILTNGESGWLDEVKHALQQDTKEWDGIPWEWEDIATSRDLRLGWEEKPVSQALDMYVAQRAEVFIGNGFSSLTSNIVMLRMMAGLDSLQTRFW</sequence>
<protein>
    <submittedName>
        <fullName evidence="1">Strobilurin A biosynthesis cluster protein l1</fullName>
    </submittedName>
</protein>